<dbReference type="EMBL" id="FNEB01000003">
    <property type="protein sequence ID" value="SDI50391.1"/>
    <property type="molecule type" value="Genomic_DNA"/>
</dbReference>
<proteinExistence type="predicted"/>
<evidence type="ECO:0000259" key="1">
    <source>
        <dbReference type="SMART" id="SM00989"/>
    </source>
</evidence>
<dbReference type="GO" id="GO:0030494">
    <property type="term" value="P:bacteriochlorophyll biosynthetic process"/>
    <property type="evidence" value="ECO:0007669"/>
    <property type="project" value="InterPro"/>
</dbReference>
<dbReference type="InterPro" id="IPR004096">
    <property type="entry name" value="V4R"/>
</dbReference>
<reference evidence="2 3" key="1">
    <citation type="submission" date="2016-10" db="EMBL/GenBank/DDBJ databases">
        <authorList>
            <person name="de Groot N.N."/>
        </authorList>
    </citation>
    <scope>NUCLEOTIDE SEQUENCE [LARGE SCALE GENOMIC DNA]</scope>
    <source>
        <strain evidence="2 3">DSM 28010</strain>
    </source>
</reference>
<evidence type="ECO:0000313" key="3">
    <source>
        <dbReference type="Proteomes" id="UP000199340"/>
    </source>
</evidence>
<protein>
    <submittedName>
        <fullName evidence="2">Divinyl protochlorophyllide a 8-vinyl-reductase</fullName>
    </submittedName>
</protein>
<dbReference type="Gene3D" id="3.30.1380.20">
    <property type="entry name" value="Trafficking protein particle complex subunit 3"/>
    <property type="match status" value="1"/>
</dbReference>
<sequence length="198" mass="21635">MLDHSGLTGGRIGPNALMQLAPVLDRTEGEAARRALFAAHGLMEVPDGSAMIDEGLVAAIHQDMRLRFPHEARSMARKAGLATGDYILANRIPAPARALLRTLPAPLAARALTRAITAHAWTFCGTGRLAAHPGHPTVFEIAANPVVRGEIRMRPICDWHAAVFERLFSALVHRQARVREVTCCAMGHDACRFEIRWK</sequence>
<dbReference type="PANTHER" id="PTHR35090">
    <property type="entry name" value="DNA-DIRECTED RNA POLYMERASE SUBUNIT I"/>
    <property type="match status" value="1"/>
</dbReference>
<feature type="domain" description="4-vinyl reductase 4VR" evidence="1">
    <location>
        <begin position="136"/>
        <end position="197"/>
    </location>
</feature>
<accession>A0A1G8L472</accession>
<dbReference type="PANTHER" id="PTHR35090:SF1">
    <property type="entry name" value="SLR0144 PROTEIN"/>
    <property type="match status" value="1"/>
</dbReference>
<dbReference type="SUPFAM" id="SSF111126">
    <property type="entry name" value="Ligand-binding domain in the NO signalling and Golgi transport"/>
    <property type="match status" value="1"/>
</dbReference>
<dbReference type="NCBIfam" id="TIGR02019">
    <property type="entry name" value="BchJ"/>
    <property type="match status" value="1"/>
</dbReference>
<dbReference type="InterPro" id="IPR010249">
    <property type="entry name" value="BchJ"/>
</dbReference>
<dbReference type="SMART" id="SM00989">
    <property type="entry name" value="V4R"/>
    <property type="match status" value="1"/>
</dbReference>
<dbReference type="Proteomes" id="UP000199340">
    <property type="component" value="Unassembled WGS sequence"/>
</dbReference>
<dbReference type="Pfam" id="PF02830">
    <property type="entry name" value="V4R"/>
    <property type="match status" value="1"/>
</dbReference>
<evidence type="ECO:0000313" key="2">
    <source>
        <dbReference type="EMBL" id="SDI50391.1"/>
    </source>
</evidence>
<dbReference type="GO" id="GO:0015979">
    <property type="term" value="P:photosynthesis"/>
    <property type="evidence" value="ECO:0007669"/>
    <property type="project" value="InterPro"/>
</dbReference>
<name>A0A1G8L472_9RHOB</name>
<keyword evidence="3" id="KW-1185">Reference proteome</keyword>
<dbReference type="InterPro" id="IPR024096">
    <property type="entry name" value="NO_sig/Golgi_transp_ligand-bd"/>
</dbReference>
<organism evidence="2 3">
    <name type="scientific">Lutimaribacter saemankumensis</name>
    <dbReference type="NCBI Taxonomy" id="490829"/>
    <lineage>
        <taxon>Bacteria</taxon>
        <taxon>Pseudomonadati</taxon>
        <taxon>Pseudomonadota</taxon>
        <taxon>Alphaproteobacteria</taxon>
        <taxon>Rhodobacterales</taxon>
        <taxon>Roseobacteraceae</taxon>
        <taxon>Lutimaribacter</taxon>
    </lineage>
</organism>
<dbReference type="RefSeq" id="WP_090028120.1">
    <property type="nucleotide sequence ID" value="NZ_FNEB01000003.1"/>
</dbReference>
<dbReference type="OrthoDB" id="2080515at2"/>
<dbReference type="AlphaFoldDB" id="A0A1G8L472"/>
<gene>
    <name evidence="2" type="ORF">SAMN05421850_103165</name>
</gene>
<dbReference type="STRING" id="490829.SAMN05421850_103165"/>